<reference evidence="1 2" key="1">
    <citation type="submission" date="2021-06" db="EMBL/GenBank/DDBJ databases">
        <title>Caerostris extrusa draft genome.</title>
        <authorList>
            <person name="Kono N."/>
            <person name="Arakawa K."/>
        </authorList>
    </citation>
    <scope>NUCLEOTIDE SEQUENCE [LARGE SCALE GENOMIC DNA]</scope>
</reference>
<evidence type="ECO:0000313" key="2">
    <source>
        <dbReference type="Proteomes" id="UP001054945"/>
    </source>
</evidence>
<evidence type="ECO:0000313" key="1">
    <source>
        <dbReference type="EMBL" id="GIY39389.1"/>
    </source>
</evidence>
<protein>
    <submittedName>
        <fullName evidence="1">Uncharacterized protein</fullName>
    </submittedName>
</protein>
<name>A0AAV4T124_CAEEX</name>
<dbReference type="AlphaFoldDB" id="A0AAV4T124"/>
<comment type="caution">
    <text evidence="1">The sequence shown here is derived from an EMBL/GenBank/DDBJ whole genome shotgun (WGS) entry which is preliminary data.</text>
</comment>
<proteinExistence type="predicted"/>
<dbReference type="Proteomes" id="UP001054945">
    <property type="component" value="Unassembled WGS sequence"/>
</dbReference>
<dbReference type="EMBL" id="BPLR01010457">
    <property type="protein sequence ID" value="GIY39389.1"/>
    <property type="molecule type" value="Genomic_DNA"/>
</dbReference>
<accession>A0AAV4T124</accession>
<gene>
    <name evidence="1" type="ORF">CEXT_594211</name>
</gene>
<sequence>MIDPHFEEACSPRKLDLPCSYKRGTQPKSEATKIIAKCESVTQPCEVCRRRYNLVRRKRTSALRPAFLLPDSLIGGRGVGTGFYHHKEPNGKHISIFGPKEVASNFGGFFRQHWGDLESTFQNVQCT</sequence>
<keyword evidence="2" id="KW-1185">Reference proteome</keyword>
<organism evidence="1 2">
    <name type="scientific">Caerostris extrusa</name>
    <name type="common">Bark spider</name>
    <name type="synonym">Caerostris bankana</name>
    <dbReference type="NCBI Taxonomy" id="172846"/>
    <lineage>
        <taxon>Eukaryota</taxon>
        <taxon>Metazoa</taxon>
        <taxon>Ecdysozoa</taxon>
        <taxon>Arthropoda</taxon>
        <taxon>Chelicerata</taxon>
        <taxon>Arachnida</taxon>
        <taxon>Araneae</taxon>
        <taxon>Araneomorphae</taxon>
        <taxon>Entelegynae</taxon>
        <taxon>Araneoidea</taxon>
        <taxon>Araneidae</taxon>
        <taxon>Caerostris</taxon>
    </lineage>
</organism>